<dbReference type="AlphaFoldDB" id="A0A0F9M1N8"/>
<accession>A0A0F9M1N8</accession>
<name>A0A0F9M1N8_9ZZZZ</name>
<gene>
    <name evidence="1" type="ORF">LCGC14_1129280</name>
</gene>
<evidence type="ECO:0000313" key="1">
    <source>
        <dbReference type="EMBL" id="KKN01270.1"/>
    </source>
</evidence>
<sequence>MKCKSCGHIKGSHHATGWKKTKYGSARGFYKCLIKKCDCKQFIPNNSSLDLPLLNKDPDEKSASIAYTEHSKDSGSDFILSDKVLYFTETTQILQNANYFYVGDVAEFIRLVNKLSVVDFLDGGVNKLVGSLT</sequence>
<proteinExistence type="predicted"/>
<protein>
    <submittedName>
        <fullName evidence="1">Uncharacterized protein</fullName>
    </submittedName>
</protein>
<dbReference type="EMBL" id="LAZR01005279">
    <property type="protein sequence ID" value="KKN01270.1"/>
    <property type="molecule type" value="Genomic_DNA"/>
</dbReference>
<organism evidence="1">
    <name type="scientific">marine sediment metagenome</name>
    <dbReference type="NCBI Taxonomy" id="412755"/>
    <lineage>
        <taxon>unclassified sequences</taxon>
        <taxon>metagenomes</taxon>
        <taxon>ecological metagenomes</taxon>
    </lineage>
</organism>
<comment type="caution">
    <text evidence="1">The sequence shown here is derived from an EMBL/GenBank/DDBJ whole genome shotgun (WGS) entry which is preliminary data.</text>
</comment>
<reference evidence="1" key="1">
    <citation type="journal article" date="2015" name="Nature">
        <title>Complex archaea that bridge the gap between prokaryotes and eukaryotes.</title>
        <authorList>
            <person name="Spang A."/>
            <person name="Saw J.H."/>
            <person name="Jorgensen S.L."/>
            <person name="Zaremba-Niedzwiedzka K."/>
            <person name="Martijn J."/>
            <person name="Lind A.E."/>
            <person name="van Eijk R."/>
            <person name="Schleper C."/>
            <person name="Guy L."/>
            <person name="Ettema T.J."/>
        </authorList>
    </citation>
    <scope>NUCLEOTIDE SEQUENCE</scope>
</reference>